<evidence type="ECO:0000313" key="3">
    <source>
        <dbReference type="Proteomes" id="UP000775213"/>
    </source>
</evidence>
<evidence type="ECO:0000313" key="2">
    <source>
        <dbReference type="EMBL" id="KAH0456293.1"/>
    </source>
</evidence>
<dbReference type="AlphaFoldDB" id="A0AAV7GKZ7"/>
<accession>A0AAV7GKZ7</accession>
<feature type="region of interest" description="Disordered" evidence="1">
    <location>
        <begin position="1"/>
        <end position="35"/>
    </location>
</feature>
<reference evidence="2 3" key="1">
    <citation type="journal article" date="2021" name="Hortic Res">
        <title>Chromosome-scale assembly of the Dendrobium chrysotoxum genome enhances the understanding of orchid evolution.</title>
        <authorList>
            <person name="Zhang Y."/>
            <person name="Zhang G.Q."/>
            <person name="Zhang D."/>
            <person name="Liu X.D."/>
            <person name="Xu X.Y."/>
            <person name="Sun W.H."/>
            <person name="Yu X."/>
            <person name="Zhu X."/>
            <person name="Wang Z.W."/>
            <person name="Zhao X."/>
            <person name="Zhong W.Y."/>
            <person name="Chen H."/>
            <person name="Yin W.L."/>
            <person name="Huang T."/>
            <person name="Niu S.C."/>
            <person name="Liu Z.J."/>
        </authorList>
    </citation>
    <scope>NUCLEOTIDE SEQUENCE [LARGE SCALE GENOMIC DNA]</scope>
    <source>
        <strain evidence="2">Lindl</strain>
    </source>
</reference>
<comment type="caution">
    <text evidence="2">The sequence shown here is derived from an EMBL/GenBank/DDBJ whole genome shotgun (WGS) entry which is preliminary data.</text>
</comment>
<keyword evidence="3" id="KW-1185">Reference proteome</keyword>
<evidence type="ECO:0000256" key="1">
    <source>
        <dbReference type="SAM" id="MobiDB-lite"/>
    </source>
</evidence>
<gene>
    <name evidence="2" type="ORF">IEQ34_014200</name>
</gene>
<sequence length="59" mass="6856">MVDWVGREGRRSMERKREAAEEGSLERAEMAEVQDAAFGETGRRWKRRRASGMVDGERE</sequence>
<dbReference type="Proteomes" id="UP000775213">
    <property type="component" value="Unassembled WGS sequence"/>
</dbReference>
<dbReference type="EMBL" id="JAGFBR010000013">
    <property type="protein sequence ID" value="KAH0456293.1"/>
    <property type="molecule type" value="Genomic_DNA"/>
</dbReference>
<organism evidence="2 3">
    <name type="scientific">Dendrobium chrysotoxum</name>
    <name type="common">Orchid</name>
    <dbReference type="NCBI Taxonomy" id="161865"/>
    <lineage>
        <taxon>Eukaryota</taxon>
        <taxon>Viridiplantae</taxon>
        <taxon>Streptophyta</taxon>
        <taxon>Embryophyta</taxon>
        <taxon>Tracheophyta</taxon>
        <taxon>Spermatophyta</taxon>
        <taxon>Magnoliopsida</taxon>
        <taxon>Liliopsida</taxon>
        <taxon>Asparagales</taxon>
        <taxon>Orchidaceae</taxon>
        <taxon>Epidendroideae</taxon>
        <taxon>Malaxideae</taxon>
        <taxon>Dendrobiinae</taxon>
        <taxon>Dendrobium</taxon>
    </lineage>
</organism>
<proteinExistence type="predicted"/>
<protein>
    <submittedName>
        <fullName evidence="2">Uncharacterized protein</fullName>
    </submittedName>
</protein>
<name>A0AAV7GKZ7_DENCH</name>
<feature type="compositionally biased region" description="Basic and acidic residues" evidence="1">
    <location>
        <begin position="1"/>
        <end position="30"/>
    </location>
</feature>